<protein>
    <submittedName>
        <fullName evidence="1">Uncharacterized protein</fullName>
    </submittedName>
</protein>
<evidence type="ECO:0000313" key="1">
    <source>
        <dbReference type="EMBL" id="BBY77716.1"/>
    </source>
</evidence>
<gene>
    <name evidence="1" type="ORF">MPRF_46150</name>
</gene>
<accession>A0A7I7UBQ6</accession>
<proteinExistence type="predicted"/>
<sequence length="164" mass="17207">MPTGPVPARNASVASFDVSNMRSASAKVGTAVGASLLAAAASVIVGQATASAQEPTGHQVRYTLTSGGAYEFDLFYLTTQPPSMEAFNADAYAYAKREKVTVAPGAPWVFETTLEDPNWAILQVSSTTRGGQAAPNAHCDIAVDGAVQSEHNDPYNVRCQLGQW</sequence>
<dbReference type="AlphaFoldDB" id="A0A7I7UBQ6"/>
<dbReference type="Proteomes" id="UP000466554">
    <property type="component" value="Chromosome"/>
</dbReference>
<organism evidence="1 2">
    <name type="scientific">Mycolicibacterium parafortuitum</name>
    <name type="common">Mycobacterium parafortuitum</name>
    <dbReference type="NCBI Taxonomy" id="39692"/>
    <lineage>
        <taxon>Bacteria</taxon>
        <taxon>Bacillati</taxon>
        <taxon>Actinomycetota</taxon>
        <taxon>Actinomycetes</taxon>
        <taxon>Mycobacteriales</taxon>
        <taxon>Mycobacteriaceae</taxon>
        <taxon>Mycolicibacterium</taxon>
    </lineage>
</organism>
<dbReference type="EMBL" id="AP022598">
    <property type="protein sequence ID" value="BBY77716.1"/>
    <property type="molecule type" value="Genomic_DNA"/>
</dbReference>
<evidence type="ECO:0000313" key="2">
    <source>
        <dbReference type="Proteomes" id="UP000466554"/>
    </source>
</evidence>
<reference evidence="1 2" key="1">
    <citation type="journal article" date="2019" name="Emerg. Microbes Infect.">
        <title>Comprehensive subspecies identification of 175 nontuberculous mycobacteria species based on 7547 genomic profiles.</title>
        <authorList>
            <person name="Matsumoto Y."/>
            <person name="Kinjo T."/>
            <person name="Motooka D."/>
            <person name="Nabeya D."/>
            <person name="Jung N."/>
            <person name="Uechi K."/>
            <person name="Horii T."/>
            <person name="Iida T."/>
            <person name="Fujita J."/>
            <person name="Nakamura S."/>
        </authorList>
    </citation>
    <scope>NUCLEOTIDE SEQUENCE [LARGE SCALE GENOMIC DNA]</scope>
    <source>
        <strain evidence="1 2">JCM 6367</strain>
    </source>
</reference>
<name>A0A7I7UBQ6_MYCPF</name>